<evidence type="ECO:0000256" key="7">
    <source>
        <dbReference type="ARBA" id="ARBA00022777"/>
    </source>
</evidence>
<dbReference type="RefSeq" id="WP_007278545.1">
    <property type="nucleotide sequence ID" value="NZ_ABCK01000008.1"/>
</dbReference>
<dbReference type="InterPro" id="IPR018094">
    <property type="entry name" value="Thymidylate_kinase"/>
</dbReference>
<keyword evidence="15" id="KW-1185">Reference proteome</keyword>
<comment type="catalytic activity">
    <reaction evidence="10 12">
        <text>dTMP + ATP = dTDP + ADP</text>
        <dbReference type="Rhea" id="RHEA:13517"/>
        <dbReference type="ChEBI" id="CHEBI:30616"/>
        <dbReference type="ChEBI" id="CHEBI:58369"/>
        <dbReference type="ChEBI" id="CHEBI:63528"/>
        <dbReference type="ChEBI" id="CHEBI:456216"/>
        <dbReference type="EC" id="2.7.4.9"/>
    </reaction>
</comment>
<name>A6DKY3_9BACT</name>
<gene>
    <name evidence="12" type="primary">tmk</name>
    <name evidence="14" type="ORF">LNTAR_20303</name>
</gene>
<keyword evidence="5 12" id="KW-0545">Nucleotide biosynthesis</keyword>
<evidence type="ECO:0000259" key="13">
    <source>
        <dbReference type="Pfam" id="PF02223"/>
    </source>
</evidence>
<dbReference type="EMBL" id="ABCK01000008">
    <property type="protein sequence ID" value="EDM27585.1"/>
    <property type="molecule type" value="Genomic_DNA"/>
</dbReference>
<reference evidence="14 15" key="1">
    <citation type="journal article" date="2010" name="J. Bacteriol.">
        <title>Genome sequence of Lentisphaera araneosa HTCC2155T, the type species of the order Lentisphaerales in the phylum Lentisphaerae.</title>
        <authorList>
            <person name="Thrash J.C."/>
            <person name="Cho J.C."/>
            <person name="Vergin K.L."/>
            <person name="Morris R.M."/>
            <person name="Giovannoni S.J."/>
        </authorList>
    </citation>
    <scope>NUCLEOTIDE SEQUENCE [LARGE SCALE GENOMIC DNA]</scope>
    <source>
        <strain evidence="14 15">HTCC2155</strain>
    </source>
</reference>
<feature type="binding site" evidence="12">
    <location>
        <begin position="11"/>
        <end position="18"/>
    </location>
    <ligand>
        <name>ATP</name>
        <dbReference type="ChEBI" id="CHEBI:30616"/>
    </ligand>
</feature>
<feature type="domain" description="Thymidylate kinase-like" evidence="13">
    <location>
        <begin position="9"/>
        <end position="196"/>
    </location>
</feature>
<dbReference type="GO" id="GO:0005829">
    <property type="term" value="C:cytosol"/>
    <property type="evidence" value="ECO:0007669"/>
    <property type="project" value="TreeGrafter"/>
</dbReference>
<evidence type="ECO:0000256" key="5">
    <source>
        <dbReference type="ARBA" id="ARBA00022727"/>
    </source>
</evidence>
<dbReference type="GO" id="GO:0006235">
    <property type="term" value="P:dTTP biosynthetic process"/>
    <property type="evidence" value="ECO:0007669"/>
    <property type="project" value="UniProtKB-UniRule"/>
</dbReference>
<dbReference type="PROSITE" id="PS01331">
    <property type="entry name" value="THYMIDYLATE_KINASE"/>
    <property type="match status" value="1"/>
</dbReference>
<keyword evidence="8 12" id="KW-0067">ATP-binding</keyword>
<evidence type="ECO:0000256" key="6">
    <source>
        <dbReference type="ARBA" id="ARBA00022741"/>
    </source>
</evidence>
<dbReference type="GO" id="GO:0005524">
    <property type="term" value="F:ATP binding"/>
    <property type="evidence" value="ECO:0007669"/>
    <property type="project" value="UniProtKB-UniRule"/>
</dbReference>
<organism evidence="14 15">
    <name type="scientific">Lentisphaera araneosa HTCC2155</name>
    <dbReference type="NCBI Taxonomy" id="313628"/>
    <lineage>
        <taxon>Bacteria</taxon>
        <taxon>Pseudomonadati</taxon>
        <taxon>Lentisphaerota</taxon>
        <taxon>Lentisphaeria</taxon>
        <taxon>Lentisphaerales</taxon>
        <taxon>Lentisphaeraceae</taxon>
        <taxon>Lentisphaera</taxon>
    </lineage>
</organism>
<dbReference type="HAMAP" id="MF_00165">
    <property type="entry name" value="Thymidylate_kinase"/>
    <property type="match status" value="1"/>
</dbReference>
<keyword evidence="4 12" id="KW-0808">Transferase</keyword>
<dbReference type="CDD" id="cd01672">
    <property type="entry name" value="TMPK"/>
    <property type="match status" value="1"/>
</dbReference>
<evidence type="ECO:0000256" key="8">
    <source>
        <dbReference type="ARBA" id="ARBA00022840"/>
    </source>
</evidence>
<dbReference type="eggNOG" id="COG0125">
    <property type="taxonomic scope" value="Bacteria"/>
</dbReference>
<evidence type="ECO:0000256" key="4">
    <source>
        <dbReference type="ARBA" id="ARBA00022679"/>
    </source>
</evidence>
<dbReference type="OrthoDB" id="9774907at2"/>
<dbReference type="Pfam" id="PF02223">
    <property type="entry name" value="Thymidylate_kin"/>
    <property type="match status" value="1"/>
</dbReference>
<keyword evidence="6 12" id="KW-0547">Nucleotide-binding</keyword>
<dbReference type="InterPro" id="IPR039430">
    <property type="entry name" value="Thymidylate_kin-like_dom"/>
</dbReference>
<evidence type="ECO:0000256" key="10">
    <source>
        <dbReference type="ARBA" id="ARBA00048743"/>
    </source>
</evidence>
<dbReference type="InterPro" id="IPR027417">
    <property type="entry name" value="P-loop_NTPase"/>
</dbReference>
<proteinExistence type="inferred from homology"/>
<evidence type="ECO:0000313" key="15">
    <source>
        <dbReference type="Proteomes" id="UP000004947"/>
    </source>
</evidence>
<evidence type="ECO:0000256" key="3">
    <source>
        <dbReference type="ARBA" id="ARBA00017144"/>
    </source>
</evidence>
<evidence type="ECO:0000256" key="1">
    <source>
        <dbReference type="ARBA" id="ARBA00009776"/>
    </source>
</evidence>
<dbReference type="FunFam" id="3.40.50.300:FF:000225">
    <property type="entry name" value="Thymidylate kinase"/>
    <property type="match status" value="1"/>
</dbReference>
<dbReference type="PANTHER" id="PTHR10344:SF4">
    <property type="entry name" value="UMP-CMP KINASE 2, MITOCHONDRIAL"/>
    <property type="match status" value="1"/>
</dbReference>
<evidence type="ECO:0000256" key="2">
    <source>
        <dbReference type="ARBA" id="ARBA00012980"/>
    </source>
</evidence>
<evidence type="ECO:0000256" key="9">
    <source>
        <dbReference type="ARBA" id="ARBA00029962"/>
    </source>
</evidence>
<evidence type="ECO:0000256" key="11">
    <source>
        <dbReference type="ARBA" id="ARBA00057735"/>
    </source>
</evidence>
<dbReference type="SUPFAM" id="SSF52540">
    <property type="entry name" value="P-loop containing nucleoside triphosphate hydrolases"/>
    <property type="match status" value="1"/>
</dbReference>
<evidence type="ECO:0000256" key="12">
    <source>
        <dbReference type="HAMAP-Rule" id="MF_00165"/>
    </source>
</evidence>
<evidence type="ECO:0000313" key="14">
    <source>
        <dbReference type="EMBL" id="EDM27585.1"/>
    </source>
</evidence>
<dbReference type="EC" id="2.7.4.9" evidence="2 12"/>
<accession>A6DKY3</accession>
<keyword evidence="7 12" id="KW-0418">Kinase</keyword>
<dbReference type="GO" id="GO:0004798">
    <property type="term" value="F:dTMP kinase activity"/>
    <property type="evidence" value="ECO:0007669"/>
    <property type="project" value="UniProtKB-UniRule"/>
</dbReference>
<dbReference type="STRING" id="313628.LNTAR_20303"/>
<comment type="function">
    <text evidence="11 12">Phosphorylation of dTMP to form dTDP in both de novo and salvage pathways of dTTP synthesis.</text>
</comment>
<comment type="caution">
    <text evidence="14">The sequence shown here is derived from an EMBL/GenBank/DDBJ whole genome shotgun (WGS) entry which is preliminary data.</text>
</comment>
<dbReference type="NCBIfam" id="TIGR00041">
    <property type="entry name" value="DTMP_kinase"/>
    <property type="match status" value="1"/>
</dbReference>
<dbReference type="PANTHER" id="PTHR10344">
    <property type="entry name" value="THYMIDYLATE KINASE"/>
    <property type="match status" value="1"/>
</dbReference>
<dbReference type="Proteomes" id="UP000004947">
    <property type="component" value="Unassembled WGS sequence"/>
</dbReference>
<sequence>MDCSRFIVVEGSEGAGKSTAIKLIKNLLEEQGQTVTLAREPGGTPMAEDLRTVIKSASVDEKVDARTELLIMYAARVQLVENVIRPALERGEWLVCDRFFYSTWAYQGGGRELGLDLIRPIHDICLADMTPGLTIFMDLDPELGLERARGRGALDRFELEQIDFFHRTRAMYTQLCDERKEMQKLDASQSLEEVHAHLLNLIRPYIEQN</sequence>
<dbReference type="GO" id="GO:0006233">
    <property type="term" value="P:dTDP biosynthetic process"/>
    <property type="evidence" value="ECO:0007669"/>
    <property type="project" value="InterPro"/>
</dbReference>
<comment type="similarity">
    <text evidence="1 12">Belongs to the thymidylate kinase family.</text>
</comment>
<dbReference type="Gene3D" id="3.40.50.300">
    <property type="entry name" value="P-loop containing nucleotide triphosphate hydrolases"/>
    <property type="match status" value="1"/>
</dbReference>
<dbReference type="AlphaFoldDB" id="A6DKY3"/>
<dbReference type="InterPro" id="IPR018095">
    <property type="entry name" value="Thymidylate_kin_CS"/>
</dbReference>
<dbReference type="GO" id="GO:0006227">
    <property type="term" value="P:dUDP biosynthetic process"/>
    <property type="evidence" value="ECO:0007669"/>
    <property type="project" value="TreeGrafter"/>
</dbReference>
<protein>
    <recommendedName>
        <fullName evidence="3 12">Thymidylate kinase</fullName>
        <ecNumber evidence="2 12">2.7.4.9</ecNumber>
    </recommendedName>
    <alternativeName>
        <fullName evidence="9 12">dTMP kinase</fullName>
    </alternativeName>
</protein>